<dbReference type="Proteomes" id="UP001609376">
    <property type="component" value="Unassembled WGS sequence"/>
</dbReference>
<reference evidence="1 2" key="1">
    <citation type="submission" date="2024-10" db="EMBL/GenBank/DDBJ databases">
        <title>Paracoccus drimophilus sp. nov., a novel bacterium from corn roots in Hunan.</title>
        <authorList>
            <person name="Li X."/>
        </authorList>
    </citation>
    <scope>NUCLEOTIDE SEQUENCE [LARGE SCALE GENOMIC DNA]</scope>
    <source>
        <strain evidence="1 2">NGMCC 1.201697</strain>
    </source>
</reference>
<evidence type="ECO:0000313" key="2">
    <source>
        <dbReference type="Proteomes" id="UP001609376"/>
    </source>
</evidence>
<dbReference type="Pfam" id="PF11149">
    <property type="entry name" value="DUF2924"/>
    <property type="match status" value="1"/>
</dbReference>
<gene>
    <name evidence="1" type="ORF">ACHFJ0_09725</name>
</gene>
<name>A0ABW7LJL4_9RHOB</name>
<sequence>MKSDDNMLARLAALKTAPMAELKSQWVELFDGAAPMFSRRYIEARLAYRIQELTHGGLAPATLRRLEDLGAAFASGGAARGRARAGLKPITGTRLIREWQGAEHVVSVTQDGYEWQGRPYRSLSAIARAITGTRWNGWLFFGLKNHRGKTA</sequence>
<accession>A0ABW7LJL4</accession>
<dbReference type="EMBL" id="JBIMPR010000006">
    <property type="protein sequence ID" value="MFH5774520.1"/>
    <property type="molecule type" value="Genomic_DNA"/>
</dbReference>
<dbReference type="RefSeq" id="WP_395133560.1">
    <property type="nucleotide sequence ID" value="NZ_JBIMPR010000006.1"/>
</dbReference>
<organism evidence="1 2">
    <name type="scientific">Paracoccus broussonetiae subsp. drimophilus</name>
    <dbReference type="NCBI Taxonomy" id="3373869"/>
    <lineage>
        <taxon>Bacteria</taxon>
        <taxon>Pseudomonadati</taxon>
        <taxon>Pseudomonadota</taxon>
        <taxon>Alphaproteobacteria</taxon>
        <taxon>Rhodobacterales</taxon>
        <taxon>Paracoccaceae</taxon>
        <taxon>Paracoccus</taxon>
        <taxon>Paracoccus broussonetiae</taxon>
    </lineage>
</organism>
<keyword evidence="2" id="KW-1185">Reference proteome</keyword>
<comment type="caution">
    <text evidence="1">The sequence shown here is derived from an EMBL/GenBank/DDBJ whole genome shotgun (WGS) entry which is preliminary data.</text>
</comment>
<dbReference type="InterPro" id="IPR021322">
    <property type="entry name" value="DUF2924"/>
</dbReference>
<proteinExistence type="predicted"/>
<protein>
    <submittedName>
        <fullName evidence="1">DUF2924 domain-containing protein</fullName>
    </submittedName>
</protein>
<evidence type="ECO:0000313" key="1">
    <source>
        <dbReference type="EMBL" id="MFH5774520.1"/>
    </source>
</evidence>